<organism evidence="1 2">
    <name type="scientific">Roseburia faecis</name>
    <dbReference type="NCBI Taxonomy" id="301302"/>
    <lineage>
        <taxon>Bacteria</taxon>
        <taxon>Bacillati</taxon>
        <taxon>Bacillota</taxon>
        <taxon>Clostridia</taxon>
        <taxon>Lachnospirales</taxon>
        <taxon>Lachnospiraceae</taxon>
        <taxon>Roseburia</taxon>
    </lineage>
</organism>
<sequence>MENELKKDFTRRLSQCNSGEMIVIIYDIFFAYVDDIRQAHCKGDHDGQKDAIRNAQSVLDELIGSLNFSYPISHNLYKLYMFCKNELSRAMYENRLDGVQEAEHIMHRLYTSFVEVAKQDKSAPLMKNTQQVYAGMTYARGAVNEDYMDVDSHRGFFV</sequence>
<evidence type="ECO:0000313" key="2">
    <source>
        <dbReference type="Proteomes" id="UP000095495"/>
    </source>
</evidence>
<dbReference type="InterPro" id="IPR036584">
    <property type="entry name" value="FliS_sf"/>
</dbReference>
<dbReference type="AlphaFoldDB" id="A0A173T7E8"/>
<dbReference type="InterPro" id="IPR003713">
    <property type="entry name" value="FliS"/>
</dbReference>
<dbReference type="EMBL" id="CYXV01000007">
    <property type="protein sequence ID" value="CUM98410.1"/>
    <property type="molecule type" value="Genomic_DNA"/>
</dbReference>
<dbReference type="GO" id="GO:0044780">
    <property type="term" value="P:bacterial-type flagellum assembly"/>
    <property type="evidence" value="ECO:0007669"/>
    <property type="project" value="InterPro"/>
</dbReference>
<keyword evidence="1" id="KW-0282">Flagellum</keyword>
<accession>A0A173T7E8</accession>
<reference evidence="1 2" key="1">
    <citation type="submission" date="2015-09" db="EMBL/GenBank/DDBJ databases">
        <authorList>
            <consortium name="Pathogen Informatics"/>
        </authorList>
    </citation>
    <scope>NUCLEOTIDE SEQUENCE [LARGE SCALE GENOMIC DNA]</scope>
    <source>
        <strain evidence="1 2">2789STDY5608863</strain>
    </source>
</reference>
<dbReference type="CDD" id="cd16098">
    <property type="entry name" value="FliS"/>
    <property type="match status" value="1"/>
</dbReference>
<dbReference type="SUPFAM" id="SSF101116">
    <property type="entry name" value="Flagellar export chaperone FliS"/>
    <property type="match status" value="1"/>
</dbReference>
<dbReference type="Gene3D" id="1.20.120.340">
    <property type="entry name" value="Flagellar protein FliS"/>
    <property type="match status" value="1"/>
</dbReference>
<dbReference type="Proteomes" id="UP000095495">
    <property type="component" value="Unassembled WGS sequence"/>
</dbReference>
<keyword evidence="1" id="KW-0969">Cilium</keyword>
<name>A0A173T7E8_9FIRM</name>
<dbReference type="GeneID" id="99747412"/>
<evidence type="ECO:0000313" key="1">
    <source>
        <dbReference type="EMBL" id="CUM98410.1"/>
    </source>
</evidence>
<proteinExistence type="predicted"/>
<protein>
    <submittedName>
        <fullName evidence="1">Flagellar protein FliS</fullName>
    </submittedName>
</protein>
<gene>
    <name evidence="1" type="ORF">ERS852420_01960</name>
</gene>
<dbReference type="RefSeq" id="WP_055262735.1">
    <property type="nucleotide sequence ID" value="NZ_CYXV01000007.1"/>
</dbReference>
<dbReference type="Pfam" id="PF02561">
    <property type="entry name" value="FliS"/>
    <property type="match status" value="1"/>
</dbReference>
<keyword evidence="1" id="KW-0966">Cell projection</keyword>